<dbReference type="InterPro" id="IPR019826">
    <property type="entry name" value="Carboxylesterase_B_AS"/>
</dbReference>
<dbReference type="OrthoDB" id="408631at2759"/>
<proteinExistence type="inferred from homology"/>
<dbReference type="InterPro" id="IPR002018">
    <property type="entry name" value="CarbesteraseB"/>
</dbReference>
<comment type="similarity">
    <text evidence="1 3">Belongs to the type-B carboxylesterase/lipase family.</text>
</comment>
<reference evidence="5" key="1">
    <citation type="journal article" date="2019" name="Environ. Microbiol.">
        <title>Fungal ecological strategies reflected in gene transcription - a case study of two litter decomposers.</title>
        <authorList>
            <person name="Barbi F."/>
            <person name="Kohler A."/>
            <person name="Barry K."/>
            <person name="Baskaran P."/>
            <person name="Daum C."/>
            <person name="Fauchery L."/>
            <person name="Ihrmark K."/>
            <person name="Kuo A."/>
            <person name="LaButti K."/>
            <person name="Lipzen A."/>
            <person name="Morin E."/>
            <person name="Grigoriev I.V."/>
            <person name="Henrissat B."/>
            <person name="Lindahl B."/>
            <person name="Martin F."/>
        </authorList>
    </citation>
    <scope>NUCLEOTIDE SEQUENCE</scope>
    <source>
        <strain evidence="5">JB14</strain>
    </source>
</reference>
<evidence type="ECO:0000313" key="5">
    <source>
        <dbReference type="EMBL" id="KAE9396773.1"/>
    </source>
</evidence>
<protein>
    <recommendedName>
        <fullName evidence="3">Carboxylic ester hydrolase</fullName>
        <ecNumber evidence="3">3.1.1.-</ecNumber>
    </recommendedName>
</protein>
<sequence length="525" mass="57381">MLSPSSYYNALYSLAFSYLAFNETFSTAPVVDLGYARYQGIIDPVSNNINFLGIQYAAGPMGNLRFSAPSPPPFVDGIQIADRQPNRCIPGNAATSPDYFIRFGPRSPVPKRTGVGSFSEDCLYLKCRIYSQGVDPDTELLPTVVFLHGGAYAIGGTTGLFGDAPFDGNDLVQESGNGVVAVVLQYRLGILGFLAGQSVKDDGALNAGLQHIHKFGGDPKRVTIWGQSAGASSSVMHVIANDGRTDPPLFRAAMLTSLPAIPMFKYNSQIPSCSSSSNALECLRSAPVEDLEAANYYIGASGEFGGFNFKPVIDGSFITQRPLEAFKDGKFNTKHILAITNSNEGMIFEIVKQLFPEMSTTYVDAAAAKYPSKDEYSLIGVKLYSEAIFVCPSYHLLRHLPKTGYKGKFSIPPGFHGVEMDYFFPSTNPSGVPPHLNSTFQKAFANAFLDFAMNLNPNVKWENTMLPEWNPWVPDVLADSPEEGQAEMVFSMSDDGQPRIDMRRTDEGLDERCRFWESIDDEMGG</sequence>
<evidence type="ECO:0000313" key="6">
    <source>
        <dbReference type="Proteomes" id="UP000799118"/>
    </source>
</evidence>
<dbReference type="PANTHER" id="PTHR11559">
    <property type="entry name" value="CARBOXYLESTERASE"/>
    <property type="match status" value="1"/>
</dbReference>
<keyword evidence="2 3" id="KW-0378">Hydrolase</keyword>
<dbReference type="Gene3D" id="3.40.50.1820">
    <property type="entry name" value="alpha/beta hydrolase"/>
    <property type="match status" value="1"/>
</dbReference>
<dbReference type="AlphaFoldDB" id="A0A6A4HG59"/>
<dbReference type="EC" id="3.1.1.-" evidence="3"/>
<dbReference type="InterPro" id="IPR050309">
    <property type="entry name" value="Type-B_Carboxylest/Lipase"/>
</dbReference>
<organism evidence="5 6">
    <name type="scientific">Gymnopus androsaceus JB14</name>
    <dbReference type="NCBI Taxonomy" id="1447944"/>
    <lineage>
        <taxon>Eukaryota</taxon>
        <taxon>Fungi</taxon>
        <taxon>Dikarya</taxon>
        <taxon>Basidiomycota</taxon>
        <taxon>Agaricomycotina</taxon>
        <taxon>Agaricomycetes</taxon>
        <taxon>Agaricomycetidae</taxon>
        <taxon>Agaricales</taxon>
        <taxon>Marasmiineae</taxon>
        <taxon>Omphalotaceae</taxon>
        <taxon>Gymnopus</taxon>
    </lineage>
</organism>
<evidence type="ECO:0000256" key="3">
    <source>
        <dbReference type="RuleBase" id="RU361235"/>
    </source>
</evidence>
<dbReference type="SUPFAM" id="SSF53474">
    <property type="entry name" value="alpha/beta-Hydrolases"/>
    <property type="match status" value="1"/>
</dbReference>
<name>A0A6A4HG59_9AGAR</name>
<evidence type="ECO:0000259" key="4">
    <source>
        <dbReference type="Pfam" id="PF00135"/>
    </source>
</evidence>
<dbReference type="Proteomes" id="UP000799118">
    <property type="component" value="Unassembled WGS sequence"/>
</dbReference>
<dbReference type="EMBL" id="ML769508">
    <property type="protein sequence ID" value="KAE9396773.1"/>
    <property type="molecule type" value="Genomic_DNA"/>
</dbReference>
<evidence type="ECO:0000256" key="2">
    <source>
        <dbReference type="ARBA" id="ARBA00022801"/>
    </source>
</evidence>
<feature type="domain" description="Carboxylesterase type B" evidence="4">
    <location>
        <begin position="29"/>
        <end position="352"/>
    </location>
</feature>
<accession>A0A6A4HG59</accession>
<evidence type="ECO:0000256" key="1">
    <source>
        <dbReference type="ARBA" id="ARBA00005964"/>
    </source>
</evidence>
<dbReference type="InterPro" id="IPR029058">
    <property type="entry name" value="AB_hydrolase_fold"/>
</dbReference>
<dbReference type="PROSITE" id="PS00122">
    <property type="entry name" value="CARBOXYLESTERASE_B_1"/>
    <property type="match status" value="1"/>
</dbReference>
<keyword evidence="6" id="KW-1185">Reference proteome</keyword>
<gene>
    <name evidence="5" type="ORF">BT96DRAFT_966379</name>
</gene>
<dbReference type="Pfam" id="PF00135">
    <property type="entry name" value="COesterase"/>
    <property type="match status" value="1"/>
</dbReference>
<dbReference type="GO" id="GO:0016787">
    <property type="term" value="F:hydrolase activity"/>
    <property type="evidence" value="ECO:0007669"/>
    <property type="project" value="UniProtKB-KW"/>
</dbReference>